<organism evidence="7 8">
    <name type="scientific">Oreochromis aureus</name>
    <name type="common">Israeli tilapia</name>
    <name type="synonym">Chromis aureus</name>
    <dbReference type="NCBI Taxonomy" id="47969"/>
    <lineage>
        <taxon>Eukaryota</taxon>
        <taxon>Metazoa</taxon>
        <taxon>Chordata</taxon>
        <taxon>Craniata</taxon>
        <taxon>Vertebrata</taxon>
        <taxon>Euteleostomi</taxon>
        <taxon>Actinopterygii</taxon>
        <taxon>Neopterygii</taxon>
        <taxon>Teleostei</taxon>
        <taxon>Neoteleostei</taxon>
        <taxon>Acanthomorphata</taxon>
        <taxon>Ovalentaria</taxon>
        <taxon>Cichlomorphae</taxon>
        <taxon>Cichliformes</taxon>
        <taxon>Cichlidae</taxon>
        <taxon>African cichlids</taxon>
        <taxon>Pseudocrenilabrinae</taxon>
        <taxon>Oreochromini</taxon>
        <taxon>Oreochromis</taxon>
    </lineage>
</organism>
<name>A0AAZ1WZ89_OREAU</name>
<dbReference type="PANTHER" id="PTHR14514:SF3">
    <property type="entry name" value="NESPRIN-1"/>
    <property type="match status" value="1"/>
</dbReference>
<keyword evidence="5" id="KW-0175">Coiled coil</keyword>
<evidence type="ECO:0008006" key="9">
    <source>
        <dbReference type="Google" id="ProtNLM"/>
    </source>
</evidence>
<evidence type="ECO:0000256" key="3">
    <source>
        <dbReference type="ARBA" id="ARBA00022737"/>
    </source>
</evidence>
<dbReference type="InterPro" id="IPR018159">
    <property type="entry name" value="Spectrin/alpha-actinin"/>
</dbReference>
<feature type="region of interest" description="Disordered" evidence="6">
    <location>
        <begin position="336"/>
        <end position="377"/>
    </location>
</feature>
<reference evidence="7" key="2">
    <citation type="submission" date="2025-08" db="UniProtKB">
        <authorList>
            <consortium name="Ensembl"/>
        </authorList>
    </citation>
    <scope>IDENTIFICATION</scope>
</reference>
<evidence type="ECO:0000313" key="7">
    <source>
        <dbReference type="Ensembl" id="ENSOABP00000060742.1"/>
    </source>
</evidence>
<sequence>MLTVKAKHATMLLTVSEVEGFSDGMDELSDEELPSAVTDTTTADAKQLPAHPSVVMGRGTLSRAPLQELYDPSMESSAANLDDLQRSWETLKNVISEKQKSLYEALERQQHYQESLQSISTKMESIEGALNEGLEPNKTPESQMAAHQALMDEILMLQEEIGELQMCFSEELAESDGDGDAGEQLALQSTLTVLGERMATIRMKASGKRQLLEEKLSEQLEEQRQEQALQRYHCEAEELDNWLLSTRATLSSALQPQNEDMDMEEQLIDCQNMLYEIEQKVSYLSELSVHSESLLLEGRAETKGEAEQLTLKLHSLKDSLLELQQMLQDKQVDIQGSLQEQEDSEPDSSLSQSPNVQEWLSQARSTRTQQQHDNLRRQKELQEHVAEQRKLLKSVASVGEELLSQQTTPNGDSEVSVPGGVLLENETLSHLEQLRQRWENLNNDQNTKLQLSLNSLEQDQLSPVLHRSRLSSPSVVFRGEATSQDSCSPRASFEACSQTLERITEEAAGSESKLAGYLGGATIQQDLYTAVSAASSWLDAAENQLLAGPVLLSEDTETQLTHLEGLNKQLKEMTREVKNCRDLLGGGLDRLCGGEERALMEDTLEGLQERMGLLDSALEQHCDAMRDRLQEHSALQNELRLLFTALTESKHQLLHKMAGTADRPASKQIETLSEVEDSLKEFEQKVTELKMKAEGLQSDSSSNQELLKLQDAYEELVLMVGSRRSSLNHGLSLKAQYEAALHDLNDLVDTAQDKMAADQKMTVASVIEVQMLLDKHKEFFQGLECHMILTQTFFSKVSGLVSQRESQTLEETMVLAHSVLKQAHRRGVELEGILESWSRLVEDYQALCRQLEAVECSIPTVGLVEETEERLTERISLYQRLKASLTEHQPQLYQVLEEGKKLFLSVGCSDLENQLTQLGEHWLSSTTKVNKELHRLDSTLKHWTRYQSESAELSHWLQSALDRLEFWTTQSVTVPQELETVRDHLCAFLSFPKRWTLSRLCAHQC</sequence>
<reference evidence="7" key="3">
    <citation type="submission" date="2025-09" db="UniProtKB">
        <authorList>
            <consortium name="Ensembl"/>
        </authorList>
    </citation>
    <scope>IDENTIFICATION</scope>
</reference>
<gene>
    <name evidence="7" type="primary">LOC116310752</name>
</gene>
<accession>A0AAZ1WZ89</accession>
<feature type="compositionally biased region" description="Polar residues" evidence="6">
    <location>
        <begin position="347"/>
        <end position="372"/>
    </location>
</feature>
<keyword evidence="2" id="KW-0597">Phosphoprotein</keyword>
<keyword evidence="4" id="KW-0472">Membrane</keyword>
<dbReference type="SMART" id="SM00150">
    <property type="entry name" value="SPEC"/>
    <property type="match status" value="5"/>
</dbReference>
<evidence type="ECO:0000256" key="2">
    <source>
        <dbReference type="ARBA" id="ARBA00022553"/>
    </source>
</evidence>
<comment type="subcellular location">
    <subcellularLocation>
        <location evidence="1">Endomembrane system</location>
    </subcellularLocation>
</comment>
<feature type="coiled-coil region" evidence="5">
    <location>
        <begin position="553"/>
        <end position="583"/>
    </location>
</feature>
<feature type="coiled-coil region" evidence="5">
    <location>
        <begin position="299"/>
        <end position="333"/>
    </location>
</feature>
<evidence type="ECO:0000313" key="8">
    <source>
        <dbReference type="Proteomes" id="UP000472276"/>
    </source>
</evidence>
<dbReference type="Proteomes" id="UP000472276">
    <property type="component" value="Unassembled WGS sequence"/>
</dbReference>
<evidence type="ECO:0000256" key="5">
    <source>
        <dbReference type="SAM" id="Coils"/>
    </source>
</evidence>
<evidence type="ECO:0000256" key="1">
    <source>
        <dbReference type="ARBA" id="ARBA00004308"/>
    </source>
</evidence>
<feature type="coiled-coil region" evidence="5">
    <location>
        <begin position="202"/>
        <end position="229"/>
    </location>
</feature>
<feature type="coiled-coil region" evidence="5">
    <location>
        <begin position="665"/>
        <end position="699"/>
    </location>
</feature>
<evidence type="ECO:0000256" key="6">
    <source>
        <dbReference type="SAM" id="MobiDB-lite"/>
    </source>
</evidence>
<reference evidence="8" key="1">
    <citation type="submission" date="2020-03" db="EMBL/GenBank/DDBJ databases">
        <title>Evolution of repeat sequences and sex chromosomes of tilapia species revealed by chromosome-level genomes.</title>
        <authorList>
            <person name="Xu L."/>
            <person name="Tao W."/>
            <person name="Wang D."/>
            <person name="Zhou Q."/>
        </authorList>
    </citation>
    <scope>NUCLEOTIDE SEQUENCE [LARGE SCALE GENOMIC DNA]</scope>
    <source>
        <strain evidence="8">Israel</strain>
    </source>
</reference>
<dbReference type="SUPFAM" id="SSF46966">
    <property type="entry name" value="Spectrin repeat"/>
    <property type="match status" value="5"/>
</dbReference>
<protein>
    <recommendedName>
        <fullName evidence="9">KASH domain-containing protein</fullName>
    </recommendedName>
</protein>
<dbReference type="AlphaFoldDB" id="A0AAZ1WZ89"/>
<keyword evidence="3" id="KW-0677">Repeat</keyword>
<dbReference type="Ensembl" id="ENSOABT00000080545.1">
    <property type="protein sequence ID" value="ENSOABP00000060742.1"/>
    <property type="gene ID" value="ENSOABG00000007028.2"/>
</dbReference>
<dbReference type="Gene3D" id="1.20.58.60">
    <property type="match status" value="5"/>
</dbReference>
<dbReference type="PANTHER" id="PTHR14514">
    <property type="entry name" value="PKA ANCHORING PROTEIN"/>
    <property type="match status" value="1"/>
</dbReference>
<proteinExistence type="predicted"/>
<evidence type="ECO:0000256" key="4">
    <source>
        <dbReference type="ARBA" id="ARBA00023136"/>
    </source>
</evidence>
<keyword evidence="8" id="KW-1185">Reference proteome</keyword>